<dbReference type="Proteomes" id="UP000886879">
    <property type="component" value="Unassembled WGS sequence"/>
</dbReference>
<comment type="caution">
    <text evidence="2">The sequence shown here is derived from an EMBL/GenBank/DDBJ whole genome shotgun (WGS) entry which is preliminary data.</text>
</comment>
<gene>
    <name evidence="2" type="ORF">IAD31_08035</name>
</gene>
<reference evidence="2" key="2">
    <citation type="journal article" date="2021" name="PeerJ">
        <title>Extensive microbial diversity within the chicken gut microbiome revealed by metagenomics and culture.</title>
        <authorList>
            <person name="Gilroy R."/>
            <person name="Ravi A."/>
            <person name="Getino M."/>
            <person name="Pursley I."/>
            <person name="Horton D.L."/>
            <person name="Alikhan N.F."/>
            <person name="Baker D."/>
            <person name="Gharbi K."/>
            <person name="Hall N."/>
            <person name="Watson M."/>
            <person name="Adriaenssens E.M."/>
            <person name="Foster-Nyarko E."/>
            <person name="Jarju S."/>
            <person name="Secka A."/>
            <person name="Antonio M."/>
            <person name="Oren A."/>
            <person name="Chaudhuri R.R."/>
            <person name="La Ragione R."/>
            <person name="Hildebrand F."/>
            <person name="Pallen M.J."/>
        </authorList>
    </citation>
    <scope>NUCLEOTIDE SEQUENCE</scope>
    <source>
        <strain evidence="2">ChiGjej2B2-12916</strain>
    </source>
</reference>
<proteinExistence type="predicted"/>
<reference evidence="2" key="1">
    <citation type="submission" date="2020-10" db="EMBL/GenBank/DDBJ databases">
        <authorList>
            <person name="Gilroy R."/>
        </authorList>
    </citation>
    <scope>NUCLEOTIDE SEQUENCE</scope>
    <source>
        <strain evidence="2">ChiGjej2B2-12916</strain>
    </source>
</reference>
<dbReference type="EMBL" id="DVFO01000087">
    <property type="protein sequence ID" value="HIQ61521.1"/>
    <property type="molecule type" value="Genomic_DNA"/>
</dbReference>
<feature type="transmembrane region" description="Helical" evidence="1">
    <location>
        <begin position="102"/>
        <end position="123"/>
    </location>
</feature>
<accession>A0A9D1CGY6</accession>
<keyword evidence="1" id="KW-1133">Transmembrane helix</keyword>
<organism evidence="2 3">
    <name type="scientific">Candidatus Enterenecus faecium</name>
    <dbReference type="NCBI Taxonomy" id="2840780"/>
    <lineage>
        <taxon>Bacteria</taxon>
        <taxon>Bacillati</taxon>
        <taxon>Bacillota</taxon>
        <taxon>Clostridia</taxon>
        <taxon>Eubacteriales</taxon>
        <taxon>Candidatus Enterenecus</taxon>
    </lineage>
</organism>
<dbReference type="AlphaFoldDB" id="A0A9D1CGY6"/>
<protein>
    <submittedName>
        <fullName evidence="2">Uncharacterized protein</fullName>
    </submittedName>
</protein>
<evidence type="ECO:0000313" key="3">
    <source>
        <dbReference type="Proteomes" id="UP000886879"/>
    </source>
</evidence>
<keyword evidence="1" id="KW-0812">Transmembrane</keyword>
<evidence type="ECO:0000313" key="2">
    <source>
        <dbReference type="EMBL" id="HIQ61521.1"/>
    </source>
</evidence>
<name>A0A9D1CGY6_9FIRM</name>
<sequence length="126" mass="14678">MKDYAKIAQEALKQQKKAHIQTLLPDLRARVLADAERHARAGDRYFFLEKESYPELDRFKCEYKPEMYDALEHALKRDLKKHKLYLENPRCVYIKRDFTDALLCIVTVALALIMVAMTIAFIVCGA</sequence>
<evidence type="ECO:0000256" key="1">
    <source>
        <dbReference type="SAM" id="Phobius"/>
    </source>
</evidence>
<keyword evidence="1" id="KW-0472">Membrane</keyword>